<dbReference type="GO" id="GO:0016491">
    <property type="term" value="F:oxidoreductase activity"/>
    <property type="evidence" value="ECO:0007669"/>
    <property type="project" value="UniProtKB-KW"/>
</dbReference>
<protein>
    <submittedName>
        <fullName evidence="5">Carbon-monoxide dehydrogenase medium subunit</fullName>
    </submittedName>
</protein>
<dbReference type="InterPro" id="IPR002346">
    <property type="entry name" value="Mopterin_DH_FAD-bd"/>
</dbReference>
<evidence type="ECO:0000256" key="2">
    <source>
        <dbReference type="ARBA" id="ARBA00022827"/>
    </source>
</evidence>
<keyword evidence="3" id="KW-0560">Oxidoreductase</keyword>
<dbReference type="Proteomes" id="UP000199657">
    <property type="component" value="Unassembled WGS sequence"/>
</dbReference>
<dbReference type="Pfam" id="PF03450">
    <property type="entry name" value="CO_deh_flav_C"/>
    <property type="match status" value="1"/>
</dbReference>
<evidence type="ECO:0000256" key="1">
    <source>
        <dbReference type="ARBA" id="ARBA00022630"/>
    </source>
</evidence>
<feature type="domain" description="FAD-binding PCMH-type" evidence="4">
    <location>
        <begin position="1"/>
        <end position="177"/>
    </location>
</feature>
<proteinExistence type="predicted"/>
<dbReference type="STRING" id="406100.SAMN04488052_103235"/>
<dbReference type="Gene3D" id="3.30.390.50">
    <property type="entry name" value="CO dehydrogenase flavoprotein, C-terminal domain"/>
    <property type="match status" value="1"/>
</dbReference>
<evidence type="ECO:0000256" key="3">
    <source>
        <dbReference type="ARBA" id="ARBA00023002"/>
    </source>
</evidence>
<name>A0A1H8SVW1_9GAMM</name>
<dbReference type="InterPro" id="IPR005107">
    <property type="entry name" value="CO_DH_flav_C"/>
</dbReference>
<dbReference type="SUPFAM" id="SSF56176">
    <property type="entry name" value="FAD-binding/transporter-associated domain-like"/>
    <property type="match status" value="1"/>
</dbReference>
<dbReference type="InterPro" id="IPR016167">
    <property type="entry name" value="FAD-bd_PCMH_sub1"/>
</dbReference>
<accession>A0A1H8SVW1</accession>
<keyword evidence="2" id="KW-0274">FAD</keyword>
<dbReference type="InterPro" id="IPR016169">
    <property type="entry name" value="FAD-bd_PCMH_sub2"/>
</dbReference>
<evidence type="ECO:0000313" key="5">
    <source>
        <dbReference type="EMBL" id="SEO82791.1"/>
    </source>
</evidence>
<evidence type="ECO:0000313" key="6">
    <source>
        <dbReference type="Proteomes" id="UP000199657"/>
    </source>
</evidence>
<sequence length="279" mass="29142">MKPAQFAYARAKDLPHALALWAEAGEEAQILAGGQSLIAGLGLRLADTPALIDINHVPDLAGVTESGDRIRIGAMTRHAELARDPLVAAHAPAIAEAAPLIAHPAIQTRGTIGGSLAYADPAAEFPACVVALDAELVVQGQGGERRIPAADFFLGLYETALEPFELLTAIEIPKAGTRRQTVQELVRRHGDYAIVGIVLAADVQGDALRAARVVYFGVGDAPVPAEGAARALEQGDVSAALKALDDDLDPPGDLTGGPETKRHLARVILQRAINALRAQ</sequence>
<dbReference type="PANTHER" id="PTHR42659">
    <property type="entry name" value="XANTHINE DEHYDROGENASE SUBUNIT C-RELATED"/>
    <property type="match status" value="1"/>
</dbReference>
<dbReference type="SMART" id="SM01092">
    <property type="entry name" value="CO_deh_flav_C"/>
    <property type="match status" value="1"/>
</dbReference>
<dbReference type="PROSITE" id="PS51387">
    <property type="entry name" value="FAD_PCMH"/>
    <property type="match status" value="1"/>
</dbReference>
<dbReference type="RefSeq" id="WP_091642548.1">
    <property type="nucleotide sequence ID" value="NZ_FOEG01000003.1"/>
</dbReference>
<keyword evidence="1" id="KW-0285">Flavoprotein</keyword>
<dbReference type="InterPro" id="IPR051312">
    <property type="entry name" value="Diverse_Substr_Oxidored"/>
</dbReference>
<dbReference type="Gene3D" id="3.30.43.10">
    <property type="entry name" value="Uridine Diphospho-n-acetylenolpyruvylglucosamine Reductase, domain 2"/>
    <property type="match status" value="1"/>
</dbReference>
<dbReference type="InterPro" id="IPR036318">
    <property type="entry name" value="FAD-bd_PCMH-like_sf"/>
</dbReference>
<gene>
    <name evidence="5" type="ORF">SAMN04488052_103235</name>
</gene>
<dbReference type="InterPro" id="IPR016166">
    <property type="entry name" value="FAD-bd_PCMH"/>
</dbReference>
<dbReference type="GO" id="GO:0071949">
    <property type="term" value="F:FAD binding"/>
    <property type="evidence" value="ECO:0007669"/>
    <property type="project" value="InterPro"/>
</dbReference>
<organism evidence="5 6">
    <name type="scientific">Aquisalimonas asiatica</name>
    <dbReference type="NCBI Taxonomy" id="406100"/>
    <lineage>
        <taxon>Bacteria</taxon>
        <taxon>Pseudomonadati</taxon>
        <taxon>Pseudomonadota</taxon>
        <taxon>Gammaproteobacteria</taxon>
        <taxon>Chromatiales</taxon>
        <taxon>Ectothiorhodospiraceae</taxon>
        <taxon>Aquisalimonas</taxon>
    </lineage>
</organism>
<evidence type="ECO:0000259" key="4">
    <source>
        <dbReference type="PROSITE" id="PS51387"/>
    </source>
</evidence>
<dbReference type="PANTHER" id="PTHR42659:SF2">
    <property type="entry name" value="XANTHINE DEHYDROGENASE SUBUNIT C-RELATED"/>
    <property type="match status" value="1"/>
</dbReference>
<dbReference type="InterPro" id="IPR036683">
    <property type="entry name" value="CO_DH_flav_C_dom_sf"/>
</dbReference>
<dbReference type="FunFam" id="3.30.465.10:FF:000017">
    <property type="entry name" value="Xanthine dehydrogenase, FAD binding subunit"/>
    <property type="match status" value="1"/>
</dbReference>
<dbReference type="OrthoDB" id="9775084at2"/>
<dbReference type="SUPFAM" id="SSF55447">
    <property type="entry name" value="CO dehydrogenase flavoprotein C-terminal domain-like"/>
    <property type="match status" value="1"/>
</dbReference>
<reference evidence="5 6" key="1">
    <citation type="submission" date="2016-10" db="EMBL/GenBank/DDBJ databases">
        <authorList>
            <person name="de Groot N.N."/>
        </authorList>
    </citation>
    <scope>NUCLEOTIDE SEQUENCE [LARGE SCALE GENOMIC DNA]</scope>
    <source>
        <strain evidence="5 6">CGMCC 1.6291</strain>
    </source>
</reference>
<dbReference type="EMBL" id="FOEG01000003">
    <property type="protein sequence ID" value="SEO82791.1"/>
    <property type="molecule type" value="Genomic_DNA"/>
</dbReference>
<dbReference type="AlphaFoldDB" id="A0A1H8SVW1"/>
<dbReference type="Gene3D" id="3.30.465.10">
    <property type="match status" value="1"/>
</dbReference>
<keyword evidence="6" id="KW-1185">Reference proteome</keyword>
<dbReference type="Pfam" id="PF00941">
    <property type="entry name" value="FAD_binding_5"/>
    <property type="match status" value="1"/>
</dbReference>